<dbReference type="AlphaFoldDB" id="A0A368H0P3"/>
<dbReference type="GO" id="GO:0005739">
    <property type="term" value="C:mitochondrion"/>
    <property type="evidence" value="ECO:0007669"/>
    <property type="project" value="InterPro"/>
</dbReference>
<comment type="caution">
    <text evidence="2">The sequence shown here is derived from an EMBL/GenBank/DDBJ whole genome shotgun (WGS) entry which is preliminary data.</text>
</comment>
<name>A0A368H0P3_ANCCA</name>
<dbReference type="PANTHER" id="PTHR28589:SF1">
    <property type="entry name" value="SMALL RIBOSOMAL SUBUNIT PROTEIN MS34"/>
    <property type="match status" value="1"/>
</dbReference>
<dbReference type="STRING" id="29170.A0A368H0P3"/>
<protein>
    <submittedName>
        <fullName evidence="2">Uncharacterized protein</fullName>
    </submittedName>
</protein>
<evidence type="ECO:0000313" key="3">
    <source>
        <dbReference type="Proteomes" id="UP000252519"/>
    </source>
</evidence>
<organism evidence="2 3">
    <name type="scientific">Ancylostoma caninum</name>
    <name type="common">Dog hookworm</name>
    <dbReference type="NCBI Taxonomy" id="29170"/>
    <lineage>
        <taxon>Eukaryota</taxon>
        <taxon>Metazoa</taxon>
        <taxon>Ecdysozoa</taxon>
        <taxon>Nematoda</taxon>
        <taxon>Chromadorea</taxon>
        <taxon>Rhabditida</taxon>
        <taxon>Rhabditina</taxon>
        <taxon>Rhabditomorpha</taxon>
        <taxon>Strongyloidea</taxon>
        <taxon>Ancylostomatidae</taxon>
        <taxon>Ancylostomatinae</taxon>
        <taxon>Ancylostoma</taxon>
    </lineage>
</organism>
<dbReference type="PANTHER" id="PTHR28589">
    <property type="entry name" value="28S RIBOSOMAL PROTEIN S34, MITOCHONDRIAL"/>
    <property type="match status" value="1"/>
</dbReference>
<feature type="compositionally biased region" description="Basic and acidic residues" evidence="1">
    <location>
        <begin position="427"/>
        <end position="437"/>
    </location>
</feature>
<feature type="compositionally biased region" description="Polar residues" evidence="1">
    <location>
        <begin position="269"/>
        <end position="286"/>
    </location>
</feature>
<dbReference type="OrthoDB" id="16434at2759"/>
<dbReference type="Pfam" id="PF16053">
    <property type="entry name" value="MRP-S34"/>
    <property type="match status" value="1"/>
</dbReference>
<evidence type="ECO:0000256" key="1">
    <source>
        <dbReference type="SAM" id="MobiDB-lite"/>
    </source>
</evidence>
<sequence length="765" mass="86772">MPPRKGKKGRKTNEFIDVKKSGPEQWDSILYVHPKKLNEPCARIESDGEWFPIDRVLDSIYIVGTDKMWQHLVQWKPCWSRQVTPSALRDFHGRATVLGCVVKEDILRSRARQKVEWNRREFMCSNFMVRITDPDGTSTVEVMPYPDVKRRFPSALFEFLENKMPSPRVRDEERPRTDGLLSLYDDITIPECVNRDPDAPKFAAKEAEEGAKESGDGSPSDVPSLYKVGVEMKKKNKKRPWKGSRCRRKSKVNEQPDAEKSNDAEPTEAVSNSINPLNDLLNTTAEKINAEECRNMGKGSPKKSPQIRALPGISPNSAKEFLNKLHRSKKSSPLKTEKSPDAPSRNKQTPTPLKNEKKSVTPRSPRANMKDISVSSKIDDDVVIIEDENKPASAKKSPPVKKNQKKSPGFHPNGKRASRGSAAGFQDGRDKTGERRLRSPRLSGGTSSVERTSAGEQRMRSPRLSGGNSTKRRPPKEQRLRSPLSSGNSGKRADAEAKSRGCKRTAPLRSRNSLDNYFVRDDFKHRRISGEENGPKLDTNALRFIGNYDVNAEGKFLWEILCQLRKLGVGRIVTKNEWARKWPTQPSYIKIVRAQPAMDRWLFGGKVWGEWTYRGRNLGVYEFADDLNRSDWRLIYKHEEKEFTECKEPMGDITLPNSFPIPPLQNLLAKKACEKAGVPFREEMKRAPLKLSIDPEFDMLTPFIKQAEPEKKGTSIYEEVDPKVFLDLYGKEIPVKVEAWNVGPASFTPRFSATDDVKVNQQLSS</sequence>
<feature type="compositionally biased region" description="Basic and acidic residues" evidence="1">
    <location>
        <begin position="204"/>
        <end position="215"/>
    </location>
</feature>
<dbReference type="GO" id="GO:0003735">
    <property type="term" value="F:structural constituent of ribosome"/>
    <property type="evidence" value="ECO:0007669"/>
    <property type="project" value="InterPro"/>
</dbReference>
<feature type="compositionally biased region" description="Basic and acidic residues" evidence="1">
    <location>
        <begin position="251"/>
        <end position="263"/>
    </location>
</feature>
<dbReference type="Proteomes" id="UP000252519">
    <property type="component" value="Unassembled WGS sequence"/>
</dbReference>
<dbReference type="EMBL" id="JOJR01000026">
    <property type="protein sequence ID" value="RCN50191.1"/>
    <property type="molecule type" value="Genomic_DNA"/>
</dbReference>
<proteinExistence type="predicted"/>
<evidence type="ECO:0000313" key="2">
    <source>
        <dbReference type="EMBL" id="RCN50191.1"/>
    </source>
</evidence>
<feature type="region of interest" description="Disordered" evidence="1">
    <location>
        <begin position="204"/>
        <end position="506"/>
    </location>
</feature>
<dbReference type="InterPro" id="IPR032053">
    <property type="entry name" value="Ribosomal_mS34"/>
</dbReference>
<feature type="compositionally biased region" description="Basic residues" evidence="1">
    <location>
        <begin position="234"/>
        <end position="250"/>
    </location>
</feature>
<feature type="compositionally biased region" description="Polar residues" evidence="1">
    <location>
        <begin position="444"/>
        <end position="455"/>
    </location>
</feature>
<keyword evidence="3" id="KW-1185">Reference proteome</keyword>
<reference evidence="2 3" key="1">
    <citation type="submission" date="2014-10" db="EMBL/GenBank/DDBJ databases">
        <title>Draft genome of the hookworm Ancylostoma caninum.</title>
        <authorList>
            <person name="Mitreva M."/>
        </authorList>
    </citation>
    <scope>NUCLEOTIDE SEQUENCE [LARGE SCALE GENOMIC DNA]</scope>
    <source>
        <strain evidence="2 3">Baltimore</strain>
    </source>
</reference>
<accession>A0A368H0P3</accession>
<gene>
    <name evidence="2" type="ORF">ANCCAN_03796</name>
</gene>